<evidence type="ECO:0000256" key="1">
    <source>
        <dbReference type="ARBA" id="ARBA00011900"/>
    </source>
</evidence>
<evidence type="ECO:0000256" key="2">
    <source>
        <dbReference type="ARBA" id="ARBA00022603"/>
    </source>
</evidence>
<dbReference type="PRINTS" id="PR00507">
    <property type="entry name" value="N12N6MTFRASE"/>
</dbReference>
<comment type="caution">
    <text evidence="6">The sequence shown here is derived from an EMBL/GenBank/DDBJ whole genome shotgun (WGS) entry which is preliminary data.</text>
</comment>
<evidence type="ECO:0000313" key="7">
    <source>
        <dbReference type="Proteomes" id="UP001398420"/>
    </source>
</evidence>
<dbReference type="RefSeq" id="WP_342303077.1">
    <property type="nucleotide sequence ID" value="NZ_JBCEWA010000008.1"/>
</dbReference>
<name>A0ABU9LPP6_9BACL</name>
<protein>
    <recommendedName>
        <fullName evidence="1">site-specific DNA-methyltransferase (adenine-specific)</fullName>
        <ecNumber evidence="1">2.1.1.72</ecNumber>
    </recommendedName>
</protein>
<gene>
    <name evidence="6" type="ORF">AAF454_11525</name>
</gene>
<dbReference type="Pfam" id="PF02384">
    <property type="entry name" value="N6_Mtase"/>
    <property type="match status" value="1"/>
</dbReference>
<proteinExistence type="predicted"/>
<sequence>MGRGSKVLQIEKMDRRELGYYYTPDFVARYLTDRLRMIQPDGRTVLDPCVGKEELVTHFLADGYTVDGVDIFRHEETYGCTFTQMNFIDVYREQREPLHYDYYIANPPYNCHEVDYIQKNKKELKTLFSDVGVHNMYSMFISALIDVAKDGAVLGLITYDSFFTAKAHQNLRRKILETCTIHEITMCPTDLFHEQSADVRTSIIILQKGTSYQKGVYAKNRPISTVAFTEQLQQQLTEFMNGEVDTHTLDELILNDEKDYAEWMIDCPVEVKKLFQYDRLGDKFDCVTGISTGKDALYLSKEKRAPFTIPFYKNPGSHRFYAPVRLYLHEDFLEFDRMIKTFNVRNKQLLYQSGITCSSMGVAFTASRLPKNVTYGVNANIICEDEDVWWLLAYLNSDLVTYLVRGILNRSNMVTSGYVARVPLLPFTNEQKSQLGILAKQAYELAEQQYAYEDQLRDINDMIHRVTAFSNETTKKIKEFNRNLVQRT</sequence>
<comment type="catalytic activity">
    <reaction evidence="4">
        <text>a 2'-deoxyadenosine in DNA + S-adenosyl-L-methionine = an N(6)-methyl-2'-deoxyadenosine in DNA + S-adenosyl-L-homocysteine + H(+)</text>
        <dbReference type="Rhea" id="RHEA:15197"/>
        <dbReference type="Rhea" id="RHEA-COMP:12418"/>
        <dbReference type="Rhea" id="RHEA-COMP:12419"/>
        <dbReference type="ChEBI" id="CHEBI:15378"/>
        <dbReference type="ChEBI" id="CHEBI:57856"/>
        <dbReference type="ChEBI" id="CHEBI:59789"/>
        <dbReference type="ChEBI" id="CHEBI:90615"/>
        <dbReference type="ChEBI" id="CHEBI:90616"/>
        <dbReference type="EC" id="2.1.1.72"/>
    </reaction>
</comment>
<organism evidence="6 7">
    <name type="scientific">Kurthia gibsonii</name>
    <dbReference type="NCBI Taxonomy" id="33946"/>
    <lineage>
        <taxon>Bacteria</taxon>
        <taxon>Bacillati</taxon>
        <taxon>Bacillota</taxon>
        <taxon>Bacilli</taxon>
        <taxon>Bacillales</taxon>
        <taxon>Caryophanaceae</taxon>
        <taxon>Kurthia</taxon>
    </lineage>
</organism>
<dbReference type="InterPro" id="IPR029063">
    <property type="entry name" value="SAM-dependent_MTases_sf"/>
</dbReference>
<dbReference type="GO" id="GO:0008168">
    <property type="term" value="F:methyltransferase activity"/>
    <property type="evidence" value="ECO:0007669"/>
    <property type="project" value="UniProtKB-KW"/>
</dbReference>
<evidence type="ECO:0000256" key="3">
    <source>
        <dbReference type="ARBA" id="ARBA00022679"/>
    </source>
</evidence>
<feature type="domain" description="DNA methylase adenine-specific" evidence="5">
    <location>
        <begin position="16"/>
        <end position="224"/>
    </location>
</feature>
<dbReference type="SUPFAM" id="SSF53335">
    <property type="entry name" value="S-adenosyl-L-methionine-dependent methyltransferases"/>
    <property type="match status" value="1"/>
</dbReference>
<dbReference type="InterPro" id="IPR003356">
    <property type="entry name" value="DNA_methylase_A-5"/>
</dbReference>
<dbReference type="InterPro" id="IPR050953">
    <property type="entry name" value="N4_N6_ade-DNA_methylase"/>
</dbReference>
<evidence type="ECO:0000313" key="6">
    <source>
        <dbReference type="EMBL" id="MEL5989033.1"/>
    </source>
</evidence>
<dbReference type="EC" id="2.1.1.72" evidence="1"/>
<reference evidence="6 7" key="1">
    <citation type="submission" date="2024-04" db="EMBL/GenBank/DDBJ databases">
        <authorList>
            <person name="Wu Y.S."/>
            <person name="Zhang L."/>
        </authorList>
    </citation>
    <scope>NUCLEOTIDE SEQUENCE [LARGE SCALE GENOMIC DNA]</scope>
    <source>
        <strain evidence="6 7">KG-01</strain>
    </source>
</reference>
<accession>A0ABU9LPP6</accession>
<dbReference type="GO" id="GO:0032259">
    <property type="term" value="P:methylation"/>
    <property type="evidence" value="ECO:0007669"/>
    <property type="project" value="UniProtKB-KW"/>
</dbReference>
<keyword evidence="3" id="KW-0808">Transferase</keyword>
<dbReference type="PANTHER" id="PTHR33841">
    <property type="entry name" value="DNA METHYLTRANSFERASE YEEA-RELATED"/>
    <property type="match status" value="1"/>
</dbReference>
<dbReference type="Proteomes" id="UP001398420">
    <property type="component" value="Unassembled WGS sequence"/>
</dbReference>
<evidence type="ECO:0000259" key="5">
    <source>
        <dbReference type="Pfam" id="PF02384"/>
    </source>
</evidence>
<keyword evidence="7" id="KW-1185">Reference proteome</keyword>
<evidence type="ECO:0000256" key="4">
    <source>
        <dbReference type="ARBA" id="ARBA00047942"/>
    </source>
</evidence>
<dbReference type="EMBL" id="JBCEWA010000008">
    <property type="protein sequence ID" value="MEL5989033.1"/>
    <property type="molecule type" value="Genomic_DNA"/>
</dbReference>
<keyword evidence="2 6" id="KW-0489">Methyltransferase</keyword>
<dbReference type="Gene3D" id="3.40.50.150">
    <property type="entry name" value="Vaccinia Virus protein VP39"/>
    <property type="match status" value="1"/>
</dbReference>
<dbReference type="PANTHER" id="PTHR33841:SF1">
    <property type="entry name" value="DNA METHYLTRANSFERASE A"/>
    <property type="match status" value="1"/>
</dbReference>